<dbReference type="InterPro" id="IPR010090">
    <property type="entry name" value="Phage_tape_meas"/>
</dbReference>
<evidence type="ECO:0000259" key="3">
    <source>
        <dbReference type="Pfam" id="PF10145"/>
    </source>
</evidence>
<feature type="domain" description="Phage tail tape measure protein" evidence="3">
    <location>
        <begin position="127"/>
        <end position="316"/>
    </location>
</feature>
<evidence type="ECO:0000256" key="2">
    <source>
        <dbReference type="SAM" id="Coils"/>
    </source>
</evidence>
<organism evidence="4 5">
    <name type="scientific">Flavobacterium cerinum</name>
    <dbReference type="NCBI Taxonomy" id="2502784"/>
    <lineage>
        <taxon>Bacteria</taxon>
        <taxon>Pseudomonadati</taxon>
        <taxon>Bacteroidota</taxon>
        <taxon>Flavobacteriia</taxon>
        <taxon>Flavobacteriales</taxon>
        <taxon>Flavobacteriaceae</taxon>
        <taxon>Flavobacterium</taxon>
    </lineage>
</organism>
<dbReference type="OrthoDB" id="1219342at2"/>
<dbReference type="Pfam" id="PF10145">
    <property type="entry name" value="PhageMin_Tail"/>
    <property type="match status" value="1"/>
</dbReference>
<comment type="caution">
    <text evidence="4">The sequence shown here is derived from an EMBL/GenBank/DDBJ whole genome shotgun (WGS) entry which is preliminary data.</text>
</comment>
<dbReference type="PANTHER" id="PTHR37813">
    <property type="entry name" value="FELS-2 PROPHAGE PROTEIN"/>
    <property type="match status" value="1"/>
</dbReference>
<proteinExistence type="predicted"/>
<sequence length="707" mass="76675">MAQSKLELLMELKNKLFNNKLREAQEKLGKAADSMKSKLRGLSDSTVRGFKAMTSQVPIFGQAMEMLGNPYVLMASGLVAVMGLLATGVNEAKKFDASFLNIRNLNLDKSQESLRDYKTLILDTAFATGQNAVTTSDSLYAMQSALDVYGKDAAKIFGDVAKFSTATGAGLEDTMDSVSKAIKAFGLEASDVQNILTGFSKVDQIGLTTLKEFTQVQTEFAGAAASAGQNIDTANKIFAGFTTIAKNSQIAATMTKGAFDGLTQKSTVEGLKSIGIAMYDTKGNMKSLESIIVQVDKRFKGMSSQKIDELINKIGGNEGLRALFTKIKTGADDFITMMESYDSSSFDLDKALANAKGDFTVLSGIVKNKFNTVLITLGEKILPSVARGLEFFEKMLNKVYKNIDLILIVLKKAIIAFTVFKVTNMLVASSVGKIALAFGGGLTNGIRAATTSMKAFNAAFKSNMIGLIASLIATLALSIGDLKGESESFKKFLEKEKVLNDKRKELVGGTNLDYNKSLLGGLTKKQGDELKSSAEARLEEIDKAIMNLRGTMKNPNDKYTLKINDLTGKLQNELNNPNQSYPEVQKNIKKYRDALSATVRDFTGGYTDSDLLKMRDKNKSIIGNLAGRKLISDDKGGKTDKVTGEQIGNVSERASQPRSIVINIDALNKGGINTSQTTLSSKTPQEIEQWFSEAMMRVLRSVELSHE</sequence>
<dbReference type="Proteomes" id="UP000287527">
    <property type="component" value="Unassembled WGS sequence"/>
</dbReference>
<keyword evidence="2" id="KW-0175">Coiled coil</keyword>
<dbReference type="PANTHER" id="PTHR37813:SF1">
    <property type="entry name" value="FELS-2 PROPHAGE PROTEIN"/>
    <property type="match status" value="1"/>
</dbReference>
<dbReference type="AlphaFoldDB" id="A0A3S3QF51"/>
<keyword evidence="1" id="KW-1188">Viral release from host cell</keyword>
<keyword evidence="5" id="KW-1185">Reference proteome</keyword>
<name>A0A3S3QF51_9FLAO</name>
<dbReference type="NCBIfam" id="TIGR01760">
    <property type="entry name" value="tape_meas_TP901"/>
    <property type="match status" value="1"/>
</dbReference>
<dbReference type="EMBL" id="SBII01000016">
    <property type="protein sequence ID" value="RWW91850.1"/>
    <property type="molecule type" value="Genomic_DNA"/>
</dbReference>
<accession>A0A3S3QF51</accession>
<protein>
    <submittedName>
        <fullName evidence="4">Phage tail tape measure protein</fullName>
    </submittedName>
</protein>
<feature type="coiled-coil region" evidence="2">
    <location>
        <begin position="531"/>
        <end position="576"/>
    </location>
</feature>
<reference evidence="4 5" key="1">
    <citation type="submission" date="2019-01" db="EMBL/GenBank/DDBJ databases">
        <title>Flavobacterium sp. nov.,isolated from freshwater.</title>
        <authorList>
            <person name="Zhang R."/>
            <person name="Du Z.-J."/>
        </authorList>
    </citation>
    <scope>NUCLEOTIDE SEQUENCE [LARGE SCALE GENOMIC DNA]</scope>
    <source>
        <strain evidence="4 5">1E403</strain>
    </source>
</reference>
<dbReference type="RefSeq" id="WP_128391302.1">
    <property type="nucleotide sequence ID" value="NZ_SBII01000016.1"/>
</dbReference>
<evidence type="ECO:0000313" key="5">
    <source>
        <dbReference type="Proteomes" id="UP000287527"/>
    </source>
</evidence>
<evidence type="ECO:0000313" key="4">
    <source>
        <dbReference type="EMBL" id="RWW91850.1"/>
    </source>
</evidence>
<evidence type="ECO:0000256" key="1">
    <source>
        <dbReference type="ARBA" id="ARBA00022612"/>
    </source>
</evidence>
<gene>
    <name evidence="4" type="ORF">EPI11_17565</name>
</gene>